<accession>A0A7W2K0L2</accession>
<evidence type="ECO:0000313" key="1">
    <source>
        <dbReference type="EMBL" id="MBA6068592.1"/>
    </source>
</evidence>
<evidence type="ECO:0000313" key="2">
    <source>
        <dbReference type="Proteomes" id="UP000541770"/>
    </source>
</evidence>
<name>A0A7W2K0L2_9PSED</name>
<organism evidence="1 2">
    <name type="scientific">Pseudomonas mosselii</name>
    <dbReference type="NCBI Taxonomy" id="78327"/>
    <lineage>
        <taxon>Bacteria</taxon>
        <taxon>Pseudomonadati</taxon>
        <taxon>Pseudomonadota</taxon>
        <taxon>Gammaproteobacteria</taxon>
        <taxon>Pseudomonadales</taxon>
        <taxon>Pseudomonadaceae</taxon>
        <taxon>Pseudomonas</taxon>
    </lineage>
</organism>
<proteinExistence type="predicted"/>
<dbReference type="EMBL" id="JACGDE010000037">
    <property type="protein sequence ID" value="MBA6068592.1"/>
    <property type="molecule type" value="Genomic_DNA"/>
</dbReference>
<dbReference type="RefSeq" id="WP_182325301.1">
    <property type="nucleotide sequence ID" value="NZ_JACGDE010000037.1"/>
</dbReference>
<sequence length="241" mass="24440">MANIASSTVLSILPAYQGPTVAAGSYGLAPMQGYVKESADRLRQLVEQYGGTLALFGNATDVVTLRTNIGAAKSGANNDITALSGLTTALSISQGGTGGNTPAEARSGLQLKTGAVTDVTASGDDQTPGRLVKVGDKQACSAYVEFDGTGTPQIRGSYNVSAVSKIADGLYAVTFATPLAHAEYALAGMASDDSAVKAIVYENGLAGNTRSKNAFRICTGDPAGSLRGFTRTCVIVFGGNA</sequence>
<reference evidence="1 2" key="1">
    <citation type="submission" date="2020-07" db="EMBL/GenBank/DDBJ databases">
        <title>Diversity of carbapenemase encoding genes among Pseudomonas putida group clinical isolates in a tertiary Brazilian hospital.</title>
        <authorList>
            <person name="Alberto-Lei F."/>
            <person name="Nodari C.S."/>
            <person name="Streling A.P."/>
            <person name="Paulino J.T."/>
            <person name="Bessa-Neto F.O."/>
            <person name="Cayo R."/>
            <person name="Gales A.C."/>
        </authorList>
    </citation>
    <scope>NUCLEOTIDE SEQUENCE [LARGE SCALE GENOMIC DNA]</scope>
    <source>
        <strain evidence="1 2">14802</strain>
    </source>
</reference>
<protein>
    <submittedName>
        <fullName evidence="1">Uncharacterized protein</fullName>
    </submittedName>
</protein>
<gene>
    <name evidence="1" type="ORF">H4C75_28040</name>
</gene>
<dbReference type="Proteomes" id="UP000541770">
    <property type="component" value="Unassembled WGS sequence"/>
</dbReference>
<dbReference type="AlphaFoldDB" id="A0A7W2K0L2"/>
<comment type="caution">
    <text evidence="1">The sequence shown here is derived from an EMBL/GenBank/DDBJ whole genome shotgun (WGS) entry which is preliminary data.</text>
</comment>